<comment type="similarity">
    <text evidence="2 13">Belongs to the TonB family.</text>
</comment>
<keyword evidence="13" id="KW-0735">Signal-anchor</keyword>
<name>A0A4R6Z4S6_9GAMM</name>
<keyword evidence="8" id="KW-0677">Repeat</keyword>
<keyword evidence="10 13" id="KW-1133">Transmembrane helix</keyword>
<evidence type="ECO:0000259" key="15">
    <source>
        <dbReference type="PROSITE" id="PS52015"/>
    </source>
</evidence>
<dbReference type="RefSeq" id="WP_133817817.1">
    <property type="nucleotide sequence ID" value="NZ_SNZH01000003.1"/>
</dbReference>
<feature type="compositionally biased region" description="Low complexity" evidence="14">
    <location>
        <begin position="202"/>
        <end position="238"/>
    </location>
</feature>
<evidence type="ECO:0000256" key="4">
    <source>
        <dbReference type="ARBA" id="ARBA00022448"/>
    </source>
</evidence>
<organism evidence="16 17">
    <name type="scientific">Tahibacter aquaticus</name>
    <dbReference type="NCBI Taxonomy" id="520092"/>
    <lineage>
        <taxon>Bacteria</taxon>
        <taxon>Pseudomonadati</taxon>
        <taxon>Pseudomonadota</taxon>
        <taxon>Gammaproteobacteria</taxon>
        <taxon>Lysobacterales</taxon>
        <taxon>Rhodanobacteraceae</taxon>
        <taxon>Tahibacter</taxon>
    </lineage>
</organism>
<evidence type="ECO:0000256" key="1">
    <source>
        <dbReference type="ARBA" id="ARBA00004383"/>
    </source>
</evidence>
<feature type="transmembrane region" description="Helical" evidence="13">
    <location>
        <begin position="21"/>
        <end position="39"/>
    </location>
</feature>
<keyword evidence="7 13" id="KW-0812">Transmembrane</keyword>
<evidence type="ECO:0000256" key="13">
    <source>
        <dbReference type="RuleBase" id="RU362123"/>
    </source>
</evidence>
<feature type="compositionally biased region" description="Low complexity" evidence="14">
    <location>
        <begin position="250"/>
        <end position="259"/>
    </location>
</feature>
<feature type="compositionally biased region" description="Pro residues" evidence="14">
    <location>
        <begin position="239"/>
        <end position="249"/>
    </location>
</feature>
<dbReference type="InterPro" id="IPR051045">
    <property type="entry name" value="TonB-dependent_transducer"/>
</dbReference>
<evidence type="ECO:0000256" key="12">
    <source>
        <dbReference type="ARBA" id="ARBA00025849"/>
    </source>
</evidence>
<comment type="function">
    <text evidence="13">Interacts with outer membrane receptor proteins that carry out high-affinity binding and energy dependent uptake into the periplasmic space of specific substrates. It could act to transduce energy from the cytoplasmic membrane to specific energy-requiring processes in the outer membrane, resulting in the release into the periplasm of ligands bound by these outer membrane proteins.</text>
</comment>
<evidence type="ECO:0000256" key="9">
    <source>
        <dbReference type="ARBA" id="ARBA00022927"/>
    </source>
</evidence>
<dbReference type="GO" id="GO:0031992">
    <property type="term" value="F:energy transducer activity"/>
    <property type="evidence" value="ECO:0007669"/>
    <property type="project" value="InterPro"/>
</dbReference>
<dbReference type="EMBL" id="SNZH01000003">
    <property type="protein sequence ID" value="TDR46685.1"/>
    <property type="molecule type" value="Genomic_DNA"/>
</dbReference>
<keyword evidence="11 13" id="KW-0472">Membrane</keyword>
<dbReference type="SUPFAM" id="SSF74653">
    <property type="entry name" value="TolA/TonB C-terminal domain"/>
    <property type="match status" value="1"/>
</dbReference>
<sequence>MAARLEFRSLRHARGSAAPKIIAGIVVLAALAGGGWYFFLREPPVVIPEVAPAPAEAAPGTAGTPVLVTPDPATLGKLNTLTVDQLFKEARTALNEQRLVSPPGNNALEFYLKILEKEPGNSGAQDALRELFTFAASTAEQEINARNIDNAQRVIDLLTKADPNNYTLTILRSKLDAQRKLVDRETAQAAAAEEAARRRAEAPAAAPATPAGTAPATPVADSAGTTTPAAGAARSTPSPAEPATPPPAAAAPVAAAPSAGDTRDAALVKSVPPQYPNAALRRRQEGWVQVEFTVTPEGSVANARVLDADPPRTFDRAALDAVQRWTFNPAMRNGAAVETTVRRRIEFKM</sequence>
<dbReference type="InterPro" id="IPR003538">
    <property type="entry name" value="TonB"/>
</dbReference>
<dbReference type="PANTHER" id="PTHR33446:SF8">
    <property type="entry name" value="PROTEIN TONB"/>
    <property type="match status" value="1"/>
</dbReference>
<evidence type="ECO:0000256" key="5">
    <source>
        <dbReference type="ARBA" id="ARBA00022475"/>
    </source>
</evidence>
<dbReference type="InterPro" id="IPR006260">
    <property type="entry name" value="TonB/TolA_C"/>
</dbReference>
<evidence type="ECO:0000256" key="6">
    <source>
        <dbReference type="ARBA" id="ARBA00022519"/>
    </source>
</evidence>
<reference evidence="16 17" key="1">
    <citation type="submission" date="2019-03" db="EMBL/GenBank/DDBJ databases">
        <title>Genomic Encyclopedia of Type Strains, Phase IV (KMG-IV): sequencing the most valuable type-strain genomes for metagenomic binning, comparative biology and taxonomic classification.</title>
        <authorList>
            <person name="Goeker M."/>
        </authorList>
    </citation>
    <scope>NUCLEOTIDE SEQUENCE [LARGE SCALE GENOMIC DNA]</scope>
    <source>
        <strain evidence="16 17">DSM 21667</strain>
    </source>
</reference>
<dbReference type="AlphaFoldDB" id="A0A4R6Z4S6"/>
<dbReference type="InterPro" id="IPR037682">
    <property type="entry name" value="TonB_C"/>
</dbReference>
<dbReference type="GO" id="GO:0030288">
    <property type="term" value="C:outer membrane-bounded periplasmic space"/>
    <property type="evidence" value="ECO:0007669"/>
    <property type="project" value="InterPro"/>
</dbReference>
<dbReference type="GO" id="GO:0055085">
    <property type="term" value="P:transmembrane transport"/>
    <property type="evidence" value="ECO:0007669"/>
    <property type="project" value="InterPro"/>
</dbReference>
<evidence type="ECO:0000256" key="7">
    <source>
        <dbReference type="ARBA" id="ARBA00022692"/>
    </source>
</evidence>
<dbReference type="NCBIfam" id="TIGR01352">
    <property type="entry name" value="tonB_Cterm"/>
    <property type="match status" value="1"/>
</dbReference>
<comment type="subcellular location">
    <subcellularLocation>
        <location evidence="1 13">Cell inner membrane</location>
        <topology evidence="1 13">Single-pass membrane protein</topology>
        <orientation evidence="1 13">Periplasmic side</orientation>
    </subcellularLocation>
</comment>
<dbReference type="GO" id="GO:0015891">
    <property type="term" value="P:siderophore transport"/>
    <property type="evidence" value="ECO:0007669"/>
    <property type="project" value="InterPro"/>
</dbReference>
<evidence type="ECO:0000313" key="17">
    <source>
        <dbReference type="Proteomes" id="UP000295293"/>
    </source>
</evidence>
<evidence type="ECO:0000256" key="10">
    <source>
        <dbReference type="ARBA" id="ARBA00022989"/>
    </source>
</evidence>
<dbReference type="Gene3D" id="3.30.1150.10">
    <property type="match status" value="1"/>
</dbReference>
<comment type="caution">
    <text evidence="16">The sequence shown here is derived from an EMBL/GenBank/DDBJ whole genome shotgun (WGS) entry which is preliminary data.</text>
</comment>
<dbReference type="PRINTS" id="PR01374">
    <property type="entry name" value="TONBPROTEIN"/>
</dbReference>
<keyword evidence="6 13" id="KW-0997">Cell inner membrane</keyword>
<dbReference type="OrthoDB" id="1628901at2"/>
<evidence type="ECO:0000256" key="2">
    <source>
        <dbReference type="ARBA" id="ARBA00006555"/>
    </source>
</evidence>
<dbReference type="GO" id="GO:0015031">
    <property type="term" value="P:protein transport"/>
    <property type="evidence" value="ECO:0007669"/>
    <property type="project" value="UniProtKB-UniRule"/>
</dbReference>
<feature type="region of interest" description="Disordered" evidence="14">
    <location>
        <begin position="190"/>
        <end position="261"/>
    </location>
</feature>
<comment type="subunit">
    <text evidence="12">Homodimer. Forms a complex with the accessory proteins ExbB and ExbD.</text>
</comment>
<dbReference type="Pfam" id="PF03544">
    <property type="entry name" value="TonB_C"/>
    <property type="match status" value="1"/>
</dbReference>
<evidence type="ECO:0000256" key="3">
    <source>
        <dbReference type="ARBA" id="ARBA00022362"/>
    </source>
</evidence>
<keyword evidence="9 13" id="KW-0653">Protein transport</keyword>
<keyword evidence="5 13" id="KW-1003">Cell membrane</keyword>
<dbReference type="PANTHER" id="PTHR33446">
    <property type="entry name" value="PROTEIN TONB-RELATED"/>
    <property type="match status" value="1"/>
</dbReference>
<evidence type="ECO:0000313" key="16">
    <source>
        <dbReference type="EMBL" id="TDR46685.1"/>
    </source>
</evidence>
<keyword evidence="17" id="KW-1185">Reference proteome</keyword>
<gene>
    <name evidence="16" type="ORF">DFR29_103221</name>
</gene>
<proteinExistence type="inferred from homology"/>
<protein>
    <recommendedName>
        <fullName evidence="3 13">Protein TonB</fullName>
    </recommendedName>
</protein>
<dbReference type="Proteomes" id="UP000295293">
    <property type="component" value="Unassembled WGS sequence"/>
</dbReference>
<feature type="domain" description="TonB C-terminal" evidence="15">
    <location>
        <begin position="260"/>
        <end position="349"/>
    </location>
</feature>
<dbReference type="GO" id="GO:0098797">
    <property type="term" value="C:plasma membrane protein complex"/>
    <property type="evidence" value="ECO:0007669"/>
    <property type="project" value="TreeGrafter"/>
</dbReference>
<evidence type="ECO:0000256" key="8">
    <source>
        <dbReference type="ARBA" id="ARBA00022737"/>
    </source>
</evidence>
<accession>A0A4R6Z4S6</accession>
<keyword evidence="4 13" id="KW-0813">Transport</keyword>
<evidence type="ECO:0000256" key="14">
    <source>
        <dbReference type="SAM" id="MobiDB-lite"/>
    </source>
</evidence>
<dbReference type="PROSITE" id="PS52015">
    <property type="entry name" value="TONB_CTD"/>
    <property type="match status" value="1"/>
</dbReference>
<evidence type="ECO:0000256" key="11">
    <source>
        <dbReference type="ARBA" id="ARBA00023136"/>
    </source>
</evidence>